<comment type="caution">
    <text evidence="3">The sequence shown here is derived from an EMBL/GenBank/DDBJ whole genome shotgun (WGS) entry which is preliminary data.</text>
</comment>
<dbReference type="GeneID" id="33561914"/>
<evidence type="ECO:0000256" key="1">
    <source>
        <dbReference type="SAM" id="Coils"/>
    </source>
</evidence>
<reference evidence="3 4" key="1">
    <citation type="submission" date="2016-07" db="EMBL/GenBank/DDBJ databases">
        <title>Pervasive Adenine N6-methylation of Active Genes in Fungi.</title>
        <authorList>
            <consortium name="DOE Joint Genome Institute"/>
            <person name="Mondo S.J."/>
            <person name="Dannebaum R.O."/>
            <person name="Kuo R.C."/>
            <person name="Labutti K."/>
            <person name="Haridas S."/>
            <person name="Kuo A."/>
            <person name="Salamov A."/>
            <person name="Ahrendt S.R."/>
            <person name="Lipzen A."/>
            <person name="Sullivan W."/>
            <person name="Andreopoulos W.B."/>
            <person name="Clum A."/>
            <person name="Lindquist E."/>
            <person name="Daum C."/>
            <person name="Ramamoorthy G.K."/>
            <person name="Gryganskyi A."/>
            <person name="Culley D."/>
            <person name="Magnuson J.K."/>
            <person name="James T.Y."/>
            <person name="O'Malley M.A."/>
            <person name="Stajich J.E."/>
            <person name="Spatafora J.W."/>
            <person name="Visel A."/>
            <person name="Grigoriev I.V."/>
        </authorList>
    </citation>
    <scope>NUCLEOTIDE SEQUENCE [LARGE SCALE GENOMIC DNA]</scope>
    <source>
        <strain evidence="3 4">NRRL 3116</strain>
    </source>
</reference>
<keyword evidence="4" id="KW-1185">Reference proteome</keyword>
<evidence type="ECO:0000313" key="4">
    <source>
        <dbReference type="Proteomes" id="UP000193648"/>
    </source>
</evidence>
<feature type="compositionally biased region" description="Basic residues" evidence="2">
    <location>
        <begin position="235"/>
        <end position="252"/>
    </location>
</feature>
<evidence type="ECO:0000313" key="3">
    <source>
        <dbReference type="EMBL" id="ORY96099.1"/>
    </source>
</evidence>
<dbReference type="OrthoDB" id="2358184at2759"/>
<keyword evidence="1" id="KW-0175">Coiled coil</keyword>
<evidence type="ECO:0000256" key="2">
    <source>
        <dbReference type="SAM" id="MobiDB-lite"/>
    </source>
</evidence>
<gene>
    <name evidence="3" type="ORF">BCR41DRAFT_231676</name>
</gene>
<name>A0A1Y2G5X7_9FUNG</name>
<accession>A0A1Y2G5X7</accession>
<feature type="coiled-coil region" evidence="1">
    <location>
        <begin position="17"/>
        <end position="44"/>
    </location>
</feature>
<sequence length="252" mass="28923">MSSNNASSLSSSPQSTEQSFTDLITALRKEIDDLRRQNDEHRETGHNLHVVSKQTAVTFYPYEKLIEYVPSAEGRHFFNSRIPEDDKIYDMADFHLNANMSYTAPLTNVPSQSGISKFNLAIDKELAQIQSMLAHCTRPIDTYASEIVNRGNPDEEWSASSLAILHVIRVMLERIATHITRTREQVVLRSLGHTIKPIGSTPPILEADKIAESRKFTEVVRESSKRLYRSDRSYYKGKHTYQPHRRNDRYNN</sequence>
<dbReference type="InParanoid" id="A0A1Y2G5X7"/>
<dbReference type="RefSeq" id="XP_021875518.1">
    <property type="nucleotide sequence ID" value="XM_022020070.1"/>
</dbReference>
<proteinExistence type="predicted"/>
<protein>
    <submittedName>
        <fullName evidence="3">Uncharacterized protein</fullName>
    </submittedName>
</protein>
<dbReference type="EMBL" id="MCFF01000077">
    <property type="protein sequence ID" value="ORY96099.1"/>
    <property type="molecule type" value="Genomic_DNA"/>
</dbReference>
<feature type="region of interest" description="Disordered" evidence="2">
    <location>
        <begin position="233"/>
        <end position="252"/>
    </location>
</feature>
<organism evidence="3 4">
    <name type="scientific">Lobosporangium transversale</name>
    <dbReference type="NCBI Taxonomy" id="64571"/>
    <lineage>
        <taxon>Eukaryota</taxon>
        <taxon>Fungi</taxon>
        <taxon>Fungi incertae sedis</taxon>
        <taxon>Mucoromycota</taxon>
        <taxon>Mortierellomycotina</taxon>
        <taxon>Mortierellomycetes</taxon>
        <taxon>Mortierellales</taxon>
        <taxon>Mortierellaceae</taxon>
        <taxon>Lobosporangium</taxon>
    </lineage>
</organism>
<dbReference type="AlphaFoldDB" id="A0A1Y2G5X7"/>
<dbReference type="Proteomes" id="UP000193648">
    <property type="component" value="Unassembled WGS sequence"/>
</dbReference>